<dbReference type="EMBL" id="JROU02000275">
    <property type="protein sequence ID" value="OEH79787.1"/>
    <property type="molecule type" value="Genomic_DNA"/>
</dbReference>
<dbReference type="Gene3D" id="3.60.40.10">
    <property type="entry name" value="PPM-type phosphatase domain"/>
    <property type="match status" value="1"/>
</dbReference>
<accession>A0A1D3D8K8</accession>
<protein>
    <submittedName>
        <fullName evidence="2">Protein phosphatase</fullName>
    </submittedName>
</protein>
<evidence type="ECO:0000313" key="2">
    <source>
        <dbReference type="EMBL" id="OEH79787.1"/>
    </source>
</evidence>
<dbReference type="AlphaFoldDB" id="A0A1D3D8K8"/>
<gene>
    <name evidence="2" type="ORF">cyc_08650</name>
</gene>
<dbReference type="InterPro" id="IPR000222">
    <property type="entry name" value="PP2C_BS"/>
</dbReference>
<dbReference type="SUPFAM" id="SSF81606">
    <property type="entry name" value="PP2C-like"/>
    <property type="match status" value="1"/>
</dbReference>
<sequence length="132" mass="14254">MGGGSLRGGPPSGEPAESPALPLRGGSLPESPESSCAWIQDFVKGVGWSEEQGRRAEMEDGMLVVRGFGGQRGAWLFGVYDGHGGRQTHLHANIRSEVLSRAARRREELIRREGREWVSLVKSAVDQSTRGG</sequence>
<dbReference type="GO" id="GO:0043169">
    <property type="term" value="F:cation binding"/>
    <property type="evidence" value="ECO:0007669"/>
    <property type="project" value="InterPro"/>
</dbReference>
<reference evidence="2 3" key="1">
    <citation type="journal article" date="2016" name="BMC Genomics">
        <title>Comparative genomics reveals Cyclospora cayetanensis possesses coccidia-like metabolism and invasion components but unique surface antigens.</title>
        <authorList>
            <person name="Liu S."/>
            <person name="Wang L."/>
            <person name="Zheng H."/>
            <person name="Xu Z."/>
            <person name="Roellig D.M."/>
            <person name="Li N."/>
            <person name="Frace M.A."/>
            <person name="Tang K."/>
            <person name="Arrowood M.J."/>
            <person name="Moss D.M."/>
            <person name="Zhang L."/>
            <person name="Feng Y."/>
            <person name="Xiao L."/>
        </authorList>
    </citation>
    <scope>NUCLEOTIDE SEQUENCE [LARGE SCALE GENOMIC DNA]</scope>
    <source>
        <strain evidence="2 3">CHN_HEN01</strain>
    </source>
</reference>
<proteinExistence type="predicted"/>
<comment type="caution">
    <text evidence="2">The sequence shown here is derived from an EMBL/GenBank/DDBJ whole genome shotgun (WGS) entry which is preliminary data.</text>
</comment>
<dbReference type="InterPro" id="IPR036457">
    <property type="entry name" value="PPM-type-like_dom_sf"/>
</dbReference>
<dbReference type="InParanoid" id="A0A1D3D8K8"/>
<evidence type="ECO:0000256" key="1">
    <source>
        <dbReference type="SAM" id="MobiDB-lite"/>
    </source>
</evidence>
<feature type="compositionally biased region" description="Gly residues" evidence="1">
    <location>
        <begin position="1"/>
        <end position="11"/>
    </location>
</feature>
<dbReference type="Proteomes" id="UP000095192">
    <property type="component" value="Unassembled WGS sequence"/>
</dbReference>
<dbReference type="PROSITE" id="PS01032">
    <property type="entry name" value="PPM_1"/>
    <property type="match status" value="1"/>
</dbReference>
<feature type="non-terminal residue" evidence="2">
    <location>
        <position position="132"/>
    </location>
</feature>
<dbReference type="VEuPathDB" id="ToxoDB:cyc_08650"/>
<feature type="region of interest" description="Disordered" evidence="1">
    <location>
        <begin position="1"/>
        <end position="33"/>
    </location>
</feature>
<name>A0A1D3D8K8_9EIME</name>
<organism evidence="2 3">
    <name type="scientific">Cyclospora cayetanensis</name>
    <dbReference type="NCBI Taxonomy" id="88456"/>
    <lineage>
        <taxon>Eukaryota</taxon>
        <taxon>Sar</taxon>
        <taxon>Alveolata</taxon>
        <taxon>Apicomplexa</taxon>
        <taxon>Conoidasida</taxon>
        <taxon>Coccidia</taxon>
        <taxon>Eucoccidiorida</taxon>
        <taxon>Eimeriorina</taxon>
        <taxon>Eimeriidae</taxon>
        <taxon>Cyclospora</taxon>
    </lineage>
</organism>
<dbReference type="VEuPathDB" id="ToxoDB:LOC34624315"/>
<evidence type="ECO:0000313" key="3">
    <source>
        <dbReference type="Proteomes" id="UP000095192"/>
    </source>
</evidence>
<keyword evidence="3" id="KW-1185">Reference proteome</keyword>